<accession>A0A0S4L708</accession>
<dbReference type="RefSeq" id="WP_090745049.1">
    <property type="nucleotide sequence ID" value="NZ_CZQA01000001.1"/>
</dbReference>
<protein>
    <submittedName>
        <fullName evidence="1">Uncharacterized protein</fullName>
    </submittedName>
</protein>
<dbReference type="AlphaFoldDB" id="A0A0S4L708"/>
<organism evidence="1 2">
    <name type="scientific">Candidatus Nitrospira nitrosa</name>
    <dbReference type="NCBI Taxonomy" id="1742972"/>
    <lineage>
        <taxon>Bacteria</taxon>
        <taxon>Pseudomonadati</taxon>
        <taxon>Nitrospirota</taxon>
        <taxon>Nitrospiria</taxon>
        <taxon>Nitrospirales</taxon>
        <taxon>Nitrospiraceae</taxon>
        <taxon>Nitrospira</taxon>
    </lineage>
</organism>
<reference evidence="1 2" key="1">
    <citation type="submission" date="2015-10" db="EMBL/GenBank/DDBJ databases">
        <authorList>
            <person name="Gilbert D.G."/>
        </authorList>
    </citation>
    <scope>NUCLEOTIDE SEQUENCE [LARGE SCALE GENOMIC DNA]</scope>
    <source>
        <strain evidence="1">COMA1</strain>
    </source>
</reference>
<gene>
    <name evidence="1" type="ORF">COMA1_11200</name>
</gene>
<evidence type="ECO:0000313" key="2">
    <source>
        <dbReference type="Proteomes" id="UP000199032"/>
    </source>
</evidence>
<dbReference type="STRING" id="1742972.COMA1_11200"/>
<dbReference type="EMBL" id="CZQA01000001">
    <property type="protein sequence ID" value="CUS33521.1"/>
    <property type="molecule type" value="Genomic_DNA"/>
</dbReference>
<keyword evidence="2" id="KW-1185">Reference proteome</keyword>
<evidence type="ECO:0000313" key="1">
    <source>
        <dbReference type="EMBL" id="CUS33521.1"/>
    </source>
</evidence>
<sequence length="107" mass="12013">MNRARRLRGYAIAAFILGIASPLVTPSVRGEMLPAMKLATDKMGTVDAIYVSSIRISGTDYRVQSDAKIMDHKENEISLEEVFLRSEAKFHLNKIGEIDMMVVMRPQ</sequence>
<dbReference type="Proteomes" id="UP000199032">
    <property type="component" value="Unassembled WGS sequence"/>
</dbReference>
<name>A0A0S4L708_9BACT</name>
<proteinExistence type="predicted"/>